<name>A0A1I3KH92_9FLAO</name>
<dbReference type="SUPFAM" id="SSF55961">
    <property type="entry name" value="Bet v1-like"/>
    <property type="match status" value="1"/>
</dbReference>
<feature type="transmembrane region" description="Helical" evidence="1">
    <location>
        <begin position="12"/>
        <end position="30"/>
    </location>
</feature>
<organism evidence="2 3">
    <name type="scientific">Kaistella treverensis</name>
    <dbReference type="NCBI Taxonomy" id="631455"/>
    <lineage>
        <taxon>Bacteria</taxon>
        <taxon>Pseudomonadati</taxon>
        <taxon>Bacteroidota</taxon>
        <taxon>Flavobacteriia</taxon>
        <taxon>Flavobacteriales</taxon>
        <taxon>Weeksellaceae</taxon>
        <taxon>Chryseobacterium group</taxon>
        <taxon>Kaistella</taxon>
    </lineage>
</organism>
<dbReference type="Proteomes" id="UP000242560">
    <property type="component" value="Unassembled WGS sequence"/>
</dbReference>
<keyword evidence="3" id="KW-1185">Reference proteome</keyword>
<evidence type="ECO:0000313" key="2">
    <source>
        <dbReference type="EMBL" id="SFI71846.1"/>
    </source>
</evidence>
<dbReference type="EMBL" id="FORQ01000001">
    <property type="protein sequence ID" value="SFI71846.1"/>
    <property type="molecule type" value="Genomic_DNA"/>
</dbReference>
<dbReference type="InterPro" id="IPR011256">
    <property type="entry name" value="Reg_factor_effector_dom_sf"/>
</dbReference>
<keyword evidence="1" id="KW-1133">Transmembrane helix</keyword>
<proteinExistence type="predicted"/>
<accession>A0A1I3KH92</accession>
<protein>
    <recommendedName>
        <fullName evidence="4">Polyketide cyclase</fullName>
    </recommendedName>
</protein>
<dbReference type="InterPro" id="IPR023393">
    <property type="entry name" value="START-like_dom_sf"/>
</dbReference>
<keyword evidence="1" id="KW-0812">Transmembrane</keyword>
<keyword evidence="1" id="KW-0472">Membrane</keyword>
<dbReference type="SUPFAM" id="SSF55136">
    <property type="entry name" value="Probable bacterial effector-binding domain"/>
    <property type="match status" value="1"/>
</dbReference>
<evidence type="ECO:0008006" key="4">
    <source>
        <dbReference type="Google" id="ProtNLM"/>
    </source>
</evidence>
<reference evidence="3" key="1">
    <citation type="submission" date="2016-10" db="EMBL/GenBank/DDBJ databases">
        <authorList>
            <person name="Varghese N."/>
            <person name="Submissions S."/>
        </authorList>
    </citation>
    <scope>NUCLEOTIDE SEQUENCE [LARGE SCALE GENOMIC DNA]</scope>
    <source>
        <strain evidence="3">DSM 22251</strain>
    </source>
</reference>
<dbReference type="AlphaFoldDB" id="A0A1I3KH92"/>
<evidence type="ECO:0000313" key="3">
    <source>
        <dbReference type="Proteomes" id="UP000242560"/>
    </source>
</evidence>
<dbReference type="Gene3D" id="3.30.530.20">
    <property type="match status" value="1"/>
</dbReference>
<gene>
    <name evidence="2" type="ORF">SAMN05421638_0804</name>
</gene>
<sequence>MYFCAMRWIKIALFLILLLGIVYSVLMFFAPENKSFTVEKEINYPVEKVFPQFNNLQNFALWNSYFSDNKNLSLEFFTPYDGKGSSFTFHDPKDEDVSGELFIRYSNPHKTLKFQLYEGKKNTPYQLNFKFVPLGNKTKITWFIHTPKQSFLKRSLNLISEDVWLESVDKSMTNLSNLLGKKIQKEAQRENLKFDTITEENQESLILVGINVSTKNSRDGFFKNIVVNHNKVLNFVKMDLGKKDDEFGEPVLIATPEYYKDKEVSYFYGVPLPKKEPVSDNNFTFRTLNSTRTFVTYYRGSYAGRVKSIQQLVNKAKKDTLRNGTLQETFLEEPNSASEVVLKLSLPVYK</sequence>
<evidence type="ECO:0000256" key="1">
    <source>
        <dbReference type="SAM" id="Phobius"/>
    </source>
</evidence>